<evidence type="ECO:0000256" key="1">
    <source>
        <dbReference type="SAM" id="Phobius"/>
    </source>
</evidence>
<reference evidence="2" key="1">
    <citation type="submission" date="2019-08" db="EMBL/GenBank/DDBJ databases">
        <authorList>
            <person name="Kucharzyk K."/>
            <person name="Murdoch R.W."/>
            <person name="Higgins S."/>
            <person name="Loffler F."/>
        </authorList>
    </citation>
    <scope>NUCLEOTIDE SEQUENCE</scope>
</reference>
<keyword evidence="1" id="KW-1133">Transmembrane helix</keyword>
<gene>
    <name evidence="2" type="ORF">SDC9_75034</name>
</gene>
<sequence length="80" mass="9209">MVASIIQLIFQLLTFVIFADVLLSFFMSPYHPIRKTLDSIVNPMLEPIRRIVPPVQGIDFSPMVLLIVVQILEYILLRVI</sequence>
<accession>A0A644YKI8</accession>
<dbReference type="EMBL" id="VSSQ01005274">
    <property type="protein sequence ID" value="MPM28508.1"/>
    <property type="molecule type" value="Genomic_DNA"/>
</dbReference>
<evidence type="ECO:0008006" key="3">
    <source>
        <dbReference type="Google" id="ProtNLM"/>
    </source>
</evidence>
<keyword evidence="1" id="KW-0812">Transmembrane</keyword>
<evidence type="ECO:0000313" key="2">
    <source>
        <dbReference type="EMBL" id="MPM28508.1"/>
    </source>
</evidence>
<proteinExistence type="predicted"/>
<feature type="transmembrane region" description="Helical" evidence="1">
    <location>
        <begin position="12"/>
        <end position="31"/>
    </location>
</feature>
<name>A0A644YKI8_9ZZZZ</name>
<protein>
    <recommendedName>
        <fullName evidence="3">YggT family protein</fullName>
    </recommendedName>
</protein>
<comment type="caution">
    <text evidence="2">The sequence shown here is derived from an EMBL/GenBank/DDBJ whole genome shotgun (WGS) entry which is preliminary data.</text>
</comment>
<keyword evidence="1" id="KW-0472">Membrane</keyword>
<dbReference type="GO" id="GO:0016020">
    <property type="term" value="C:membrane"/>
    <property type="evidence" value="ECO:0007669"/>
    <property type="project" value="InterPro"/>
</dbReference>
<organism evidence="2">
    <name type="scientific">bioreactor metagenome</name>
    <dbReference type="NCBI Taxonomy" id="1076179"/>
    <lineage>
        <taxon>unclassified sequences</taxon>
        <taxon>metagenomes</taxon>
        <taxon>ecological metagenomes</taxon>
    </lineage>
</organism>
<dbReference type="InterPro" id="IPR003425">
    <property type="entry name" value="CCB3/YggT"/>
</dbReference>
<dbReference type="Pfam" id="PF02325">
    <property type="entry name" value="CCB3_YggT"/>
    <property type="match status" value="1"/>
</dbReference>
<dbReference type="AlphaFoldDB" id="A0A644YKI8"/>